<feature type="compositionally biased region" description="Pro residues" evidence="5">
    <location>
        <begin position="399"/>
        <end position="409"/>
    </location>
</feature>
<evidence type="ECO:0000313" key="8">
    <source>
        <dbReference type="Proteomes" id="UP000789595"/>
    </source>
</evidence>
<comment type="caution">
    <text evidence="7">The sequence shown here is derived from an EMBL/GenBank/DDBJ whole genome shotgun (WGS) entry which is preliminary data.</text>
</comment>
<protein>
    <recommendedName>
        <fullName evidence="6">RanBP2-type domain-containing protein</fullName>
    </recommendedName>
</protein>
<evidence type="ECO:0000313" key="7">
    <source>
        <dbReference type="EMBL" id="CAH0366687.1"/>
    </source>
</evidence>
<feature type="compositionally biased region" description="Basic and acidic residues" evidence="5">
    <location>
        <begin position="300"/>
        <end position="310"/>
    </location>
</feature>
<feature type="compositionally biased region" description="Low complexity" evidence="5">
    <location>
        <begin position="504"/>
        <end position="513"/>
    </location>
</feature>
<feature type="region of interest" description="Disordered" evidence="5">
    <location>
        <begin position="300"/>
        <end position="485"/>
    </location>
</feature>
<dbReference type="PROSITE" id="PS50199">
    <property type="entry name" value="ZF_RANBP2_2"/>
    <property type="match status" value="1"/>
</dbReference>
<dbReference type="InterPro" id="IPR001876">
    <property type="entry name" value="Znf_RanBP2"/>
</dbReference>
<evidence type="ECO:0000256" key="4">
    <source>
        <dbReference type="PROSITE-ProRule" id="PRU00322"/>
    </source>
</evidence>
<evidence type="ECO:0000256" key="5">
    <source>
        <dbReference type="SAM" id="MobiDB-lite"/>
    </source>
</evidence>
<dbReference type="InterPro" id="IPR013083">
    <property type="entry name" value="Znf_RING/FYVE/PHD"/>
</dbReference>
<dbReference type="Gene3D" id="3.30.40.10">
    <property type="entry name" value="Zinc/RING finger domain, C3HC4 (zinc finger)"/>
    <property type="match status" value="1"/>
</dbReference>
<reference evidence="7" key="1">
    <citation type="submission" date="2021-11" db="EMBL/GenBank/DDBJ databases">
        <authorList>
            <consortium name="Genoscope - CEA"/>
            <person name="William W."/>
        </authorList>
    </citation>
    <scope>NUCLEOTIDE SEQUENCE</scope>
</reference>
<evidence type="ECO:0000259" key="6">
    <source>
        <dbReference type="PROSITE" id="PS50199"/>
    </source>
</evidence>
<organism evidence="7 8">
    <name type="scientific">Pelagomonas calceolata</name>
    <dbReference type="NCBI Taxonomy" id="35677"/>
    <lineage>
        <taxon>Eukaryota</taxon>
        <taxon>Sar</taxon>
        <taxon>Stramenopiles</taxon>
        <taxon>Ochrophyta</taxon>
        <taxon>Pelagophyceae</taxon>
        <taxon>Pelagomonadales</taxon>
        <taxon>Pelagomonadaceae</taxon>
        <taxon>Pelagomonas</taxon>
    </lineage>
</organism>
<dbReference type="EMBL" id="CAKKNE010000001">
    <property type="protein sequence ID" value="CAH0366687.1"/>
    <property type="molecule type" value="Genomic_DNA"/>
</dbReference>
<evidence type="ECO:0000256" key="2">
    <source>
        <dbReference type="ARBA" id="ARBA00022771"/>
    </source>
</evidence>
<evidence type="ECO:0000256" key="3">
    <source>
        <dbReference type="ARBA" id="ARBA00022833"/>
    </source>
</evidence>
<dbReference type="PROSITE" id="PS01358">
    <property type="entry name" value="ZF_RANBP2_1"/>
    <property type="match status" value="1"/>
</dbReference>
<feature type="compositionally biased region" description="Basic residues" evidence="5">
    <location>
        <begin position="576"/>
        <end position="586"/>
    </location>
</feature>
<accession>A0A8J2SB31</accession>
<feature type="compositionally biased region" description="Pro residues" evidence="5">
    <location>
        <begin position="369"/>
        <end position="379"/>
    </location>
</feature>
<feature type="region of interest" description="Disordered" evidence="5">
    <location>
        <begin position="497"/>
        <end position="586"/>
    </location>
</feature>
<feature type="compositionally biased region" description="Basic and acidic residues" evidence="5">
    <location>
        <begin position="470"/>
        <end position="485"/>
    </location>
</feature>
<feature type="compositionally biased region" description="Acidic residues" evidence="5">
    <location>
        <begin position="124"/>
        <end position="145"/>
    </location>
</feature>
<dbReference type="AlphaFoldDB" id="A0A8J2SB31"/>
<dbReference type="InterPro" id="IPR001841">
    <property type="entry name" value="Znf_RING"/>
</dbReference>
<name>A0A8J2SB31_9STRA</name>
<keyword evidence="8" id="KW-1185">Reference proteome</keyword>
<proteinExistence type="predicted"/>
<keyword evidence="1" id="KW-0479">Metal-binding</keyword>
<gene>
    <name evidence="7" type="ORF">PECAL_1P31930</name>
</gene>
<feature type="compositionally biased region" description="Pro residues" evidence="5">
    <location>
        <begin position="335"/>
        <end position="349"/>
    </location>
</feature>
<keyword evidence="2 4" id="KW-0863">Zinc-finger</keyword>
<dbReference type="GO" id="GO:0008270">
    <property type="term" value="F:zinc ion binding"/>
    <property type="evidence" value="ECO:0007669"/>
    <property type="project" value="UniProtKB-KW"/>
</dbReference>
<evidence type="ECO:0000256" key="1">
    <source>
        <dbReference type="ARBA" id="ARBA00022723"/>
    </source>
</evidence>
<keyword evidence="3" id="KW-0862">Zinc</keyword>
<dbReference type="SMART" id="SM00184">
    <property type="entry name" value="RING"/>
    <property type="match status" value="1"/>
</dbReference>
<dbReference type="Proteomes" id="UP000789595">
    <property type="component" value="Unassembled WGS sequence"/>
</dbReference>
<feature type="domain" description="RanBP2-type" evidence="6">
    <location>
        <begin position="83"/>
        <end position="118"/>
    </location>
</feature>
<feature type="region of interest" description="Disordered" evidence="5">
    <location>
        <begin position="123"/>
        <end position="151"/>
    </location>
</feature>
<dbReference type="CDD" id="cd16449">
    <property type="entry name" value="RING-HC"/>
    <property type="match status" value="1"/>
</dbReference>
<sequence length="586" mass="65168">MEGPLACPTCRKRPHEQACGNKVFAKAHCPCCLETCEPVVALPCGHAVCEDCFGRLGARLVDEAADPAPALPPQRRERRFSYEEGGTGEVVAWECAQCDYVNELGEQFCARCNNARIDVGIDVRDEEDGVDSDDDSSDDDDEDDPSLPVPARIMQAKRRLAQRLEERASYMLDLDGQLLAAQRSELDTYDSDITPDVRLQRILAQVLQVEVHIEELRTLVNRPDPTEAPGPVAAALVRAAQALQEGRGTCYADVRRAFVASPADADAGRMGHGYDVFAANDAIEAYVVAAAQEMGPDIEGEVRRLMGERGPRRRRRDAPRDGSPEPPARRRRTRPPSPSPSPSPEAPPPPRRRHRGIMPAARMGDDTPQPSPSSSPSPPPRRRQRRGVMPAARMGGLTPPSPSPSPSPSPERRPTRRRAAQRQPPPSRRRNVASLGNGVIMDMPSELRDDLQRQYESAQRRSVRAMEQAHAARQDELPPELRGRPWDDVEVIMWEEDQLLGRRAAQSGPAQSPSPSPERRPRRRAAQRQQQQQQQPPPPPPRRRDRSSQRRAPPPPPPPTRSQRRARREAAPAPTRPRRSRRNNSS</sequence>